<evidence type="ECO:0000313" key="3">
    <source>
        <dbReference type="Proteomes" id="UP001279410"/>
    </source>
</evidence>
<protein>
    <submittedName>
        <fullName evidence="2">Gastrula zinc finger protein xFG20-1-like protein</fullName>
    </submittedName>
</protein>
<sequence length="73" mass="8052">MPSTLYRSEQLFCGQLLRKEEVPPEQQEWAQSGPGGPTPHIKETGGSVEQSREGEQLPGLEAMSQIHSCPCEE</sequence>
<keyword evidence="3" id="KW-1185">Reference proteome</keyword>
<dbReference type="EMBL" id="BRZM01000168">
    <property type="protein sequence ID" value="GLD69086.1"/>
    <property type="molecule type" value="Genomic_DNA"/>
</dbReference>
<accession>A0AAD3NA40</accession>
<comment type="caution">
    <text evidence="2">The sequence shown here is derived from an EMBL/GenBank/DDBJ whole genome shotgun (WGS) entry which is preliminary data.</text>
</comment>
<organism evidence="2 3">
    <name type="scientific">Lates japonicus</name>
    <name type="common">Japanese lates</name>
    <dbReference type="NCBI Taxonomy" id="270547"/>
    <lineage>
        <taxon>Eukaryota</taxon>
        <taxon>Metazoa</taxon>
        <taxon>Chordata</taxon>
        <taxon>Craniata</taxon>
        <taxon>Vertebrata</taxon>
        <taxon>Euteleostomi</taxon>
        <taxon>Actinopterygii</taxon>
        <taxon>Neopterygii</taxon>
        <taxon>Teleostei</taxon>
        <taxon>Neoteleostei</taxon>
        <taxon>Acanthomorphata</taxon>
        <taxon>Carangaria</taxon>
        <taxon>Carangaria incertae sedis</taxon>
        <taxon>Centropomidae</taxon>
        <taxon>Lates</taxon>
    </lineage>
</organism>
<evidence type="ECO:0000313" key="2">
    <source>
        <dbReference type="EMBL" id="GLD69086.1"/>
    </source>
</evidence>
<name>A0AAD3NA40_LATJO</name>
<gene>
    <name evidence="2" type="ORF">AKAME5_002039900</name>
</gene>
<reference evidence="2" key="1">
    <citation type="submission" date="2022-08" db="EMBL/GenBank/DDBJ databases">
        <title>Genome sequencing of akame (Lates japonicus).</title>
        <authorList>
            <person name="Hashiguchi Y."/>
            <person name="Takahashi H."/>
        </authorList>
    </citation>
    <scope>NUCLEOTIDE SEQUENCE</scope>
    <source>
        <strain evidence="2">Kochi</strain>
    </source>
</reference>
<evidence type="ECO:0000256" key="1">
    <source>
        <dbReference type="SAM" id="MobiDB-lite"/>
    </source>
</evidence>
<dbReference type="Proteomes" id="UP001279410">
    <property type="component" value="Unassembled WGS sequence"/>
</dbReference>
<proteinExistence type="predicted"/>
<feature type="region of interest" description="Disordered" evidence="1">
    <location>
        <begin position="20"/>
        <end position="73"/>
    </location>
</feature>
<dbReference type="AlphaFoldDB" id="A0AAD3NA40"/>